<reference evidence="2 3" key="1">
    <citation type="submission" date="2019-09" db="EMBL/GenBank/DDBJ databases">
        <authorList>
            <person name="Chandra G."/>
            <person name="Truman W A."/>
        </authorList>
    </citation>
    <scope>NUCLEOTIDE SEQUENCE [LARGE SCALE GENOMIC DNA]</scope>
    <source>
        <strain evidence="2">PS880</strain>
    </source>
</reference>
<dbReference type="EMBL" id="CABVIH010000002">
    <property type="protein sequence ID" value="VVO56695.1"/>
    <property type="molecule type" value="Genomic_DNA"/>
</dbReference>
<gene>
    <name evidence="2" type="ORF">PS880_00583</name>
</gene>
<sequence length="478" mass="52120" precursor="true">MTILDSLVDRVAAIAGKPAPTVDLCALRFLCGSGLARDGVRPVAIKLTGLLLSLLTTATFAAEPDLRVQTHLQPATSVMVGGLVELQLDVLTDSWFTSAPTLPDLKLPGALVLPPDGHAEHINQSLDGKSFNGMRYTYRITPNLAQGFDIPPLTVQATPGQASAPLSAQSQPLHFTAAQPPGFKPGESVLVAQGLRFTQKIVNSATPLKVGESITRQLTLQADNAMAMSLPAPAMGDINGLSRYPNTPQISNLDDGRGNFNGGQRIDTVTYRIDREGRYSLPAVELKWWDASNQQTRTAQVPAVTFEAAANSAYKPVFSIAEDLKKLGEKSRMHLSGHWLGLSALLIVVALFVWFARPFVHRACLAAKARRQARQAAWLESADYAWRQIPQQIDGKPAQLSALYLWLKRSYLGLKLSDLSPRLQDLLRACYGRAPTEEQALRELKRSLATLHSQAEQRHTKAASALRPLNPVHEKDFP</sequence>
<evidence type="ECO:0000313" key="3">
    <source>
        <dbReference type="Proteomes" id="UP000375525"/>
    </source>
</evidence>
<name>A0A5E7GYE2_PSEFL</name>
<accession>A0A5E7GYE2</accession>
<dbReference type="PANTHER" id="PTHR40940">
    <property type="entry name" value="PROTEIN BATD-RELATED"/>
    <property type="match status" value="1"/>
</dbReference>
<dbReference type="PANTHER" id="PTHR40940:SF1">
    <property type="entry name" value="PROTEIN BATD"/>
    <property type="match status" value="1"/>
</dbReference>
<keyword evidence="1" id="KW-1133">Transmembrane helix</keyword>
<evidence type="ECO:0000256" key="1">
    <source>
        <dbReference type="SAM" id="Phobius"/>
    </source>
</evidence>
<proteinExistence type="predicted"/>
<keyword evidence="1" id="KW-0472">Membrane</keyword>
<dbReference type="AlphaFoldDB" id="A0A5E7GYE2"/>
<protein>
    <recommendedName>
        <fullName evidence="4">Protein BatD</fullName>
    </recommendedName>
</protein>
<feature type="transmembrane region" description="Helical" evidence="1">
    <location>
        <begin position="335"/>
        <end position="356"/>
    </location>
</feature>
<dbReference type="Proteomes" id="UP000375525">
    <property type="component" value="Unassembled WGS sequence"/>
</dbReference>
<keyword evidence="1" id="KW-0812">Transmembrane</keyword>
<dbReference type="InterPro" id="IPR025738">
    <property type="entry name" value="BatD"/>
</dbReference>
<evidence type="ECO:0000313" key="2">
    <source>
        <dbReference type="EMBL" id="VVO56695.1"/>
    </source>
</evidence>
<organism evidence="2 3">
    <name type="scientific">Pseudomonas fluorescens</name>
    <dbReference type="NCBI Taxonomy" id="294"/>
    <lineage>
        <taxon>Bacteria</taxon>
        <taxon>Pseudomonadati</taxon>
        <taxon>Pseudomonadota</taxon>
        <taxon>Gammaproteobacteria</taxon>
        <taxon>Pseudomonadales</taxon>
        <taxon>Pseudomonadaceae</taxon>
        <taxon>Pseudomonas</taxon>
    </lineage>
</organism>
<evidence type="ECO:0008006" key="4">
    <source>
        <dbReference type="Google" id="ProtNLM"/>
    </source>
</evidence>